<sequence length="53" mass="6257">MVDSFIYFLFEQTCPGKNRTSGYDLDQNFAVPYPPKPSLLKQETQNCWFHKPE</sequence>
<dbReference type="AlphaFoldDB" id="A0A2P2QRV7"/>
<name>A0A2P2QRV7_RHIMU</name>
<dbReference type="EMBL" id="GGEC01089229">
    <property type="protein sequence ID" value="MBX69713.1"/>
    <property type="molecule type" value="Transcribed_RNA"/>
</dbReference>
<proteinExistence type="predicted"/>
<protein>
    <submittedName>
        <fullName evidence="1">Uncharacterized protein</fullName>
    </submittedName>
</protein>
<accession>A0A2P2QRV7</accession>
<evidence type="ECO:0000313" key="1">
    <source>
        <dbReference type="EMBL" id="MBX69713.1"/>
    </source>
</evidence>
<reference evidence="1" key="1">
    <citation type="submission" date="2018-02" db="EMBL/GenBank/DDBJ databases">
        <title>Rhizophora mucronata_Transcriptome.</title>
        <authorList>
            <person name="Meera S.P."/>
            <person name="Sreeshan A."/>
            <person name="Augustine A."/>
        </authorList>
    </citation>
    <scope>NUCLEOTIDE SEQUENCE</scope>
    <source>
        <tissue evidence="1">Leaf</tissue>
    </source>
</reference>
<organism evidence="1">
    <name type="scientific">Rhizophora mucronata</name>
    <name type="common">Asiatic mangrove</name>
    <dbReference type="NCBI Taxonomy" id="61149"/>
    <lineage>
        <taxon>Eukaryota</taxon>
        <taxon>Viridiplantae</taxon>
        <taxon>Streptophyta</taxon>
        <taxon>Embryophyta</taxon>
        <taxon>Tracheophyta</taxon>
        <taxon>Spermatophyta</taxon>
        <taxon>Magnoliopsida</taxon>
        <taxon>eudicotyledons</taxon>
        <taxon>Gunneridae</taxon>
        <taxon>Pentapetalae</taxon>
        <taxon>rosids</taxon>
        <taxon>fabids</taxon>
        <taxon>Malpighiales</taxon>
        <taxon>Rhizophoraceae</taxon>
        <taxon>Rhizophora</taxon>
    </lineage>
</organism>